<reference evidence="8 9" key="1">
    <citation type="submission" date="2019-03" db="EMBL/GenBank/DDBJ databases">
        <title>Diverse conjugative elements silence natural transformation in Legionella species.</title>
        <authorList>
            <person name="Durieux I."/>
            <person name="Ginevra C."/>
            <person name="Attaiech L."/>
            <person name="Picq K."/>
            <person name="Juan P.A."/>
            <person name="Jarraud S."/>
            <person name="Charpentier X."/>
        </authorList>
    </citation>
    <scope>NUCLEOTIDE SEQUENCE [LARGE SCALE GENOMIC DNA]</scope>
    <source>
        <strain evidence="8 9">HL-0427-4011</strain>
    </source>
</reference>
<evidence type="ECO:0000256" key="5">
    <source>
        <dbReference type="ARBA" id="ARBA00023284"/>
    </source>
</evidence>
<comment type="similarity">
    <text evidence="6">Belongs to the AhpD family.</text>
</comment>
<comment type="catalytic activity">
    <reaction evidence="6">
        <text>N(6)-[(R)-dihydrolipoyl]-L-lysyl-[lipoyl-carrier protein] + a hydroperoxide = N(6)-[(R)-lipoyl]-L-lysyl-[lipoyl-carrier protein] + an alcohol + H2O</text>
        <dbReference type="Rhea" id="RHEA:62636"/>
        <dbReference type="Rhea" id="RHEA-COMP:10502"/>
        <dbReference type="Rhea" id="RHEA-COMP:16355"/>
        <dbReference type="ChEBI" id="CHEBI:15377"/>
        <dbReference type="ChEBI" id="CHEBI:30879"/>
        <dbReference type="ChEBI" id="CHEBI:35924"/>
        <dbReference type="ChEBI" id="CHEBI:83099"/>
        <dbReference type="ChEBI" id="CHEBI:83100"/>
        <dbReference type="EC" id="1.11.1.28"/>
    </reaction>
</comment>
<dbReference type="Gene3D" id="1.20.1290.10">
    <property type="entry name" value="AhpD-like"/>
    <property type="match status" value="1"/>
</dbReference>
<dbReference type="EC" id="1.11.1.28" evidence="6"/>
<evidence type="ECO:0000313" key="8">
    <source>
        <dbReference type="EMBL" id="QBR84905.1"/>
    </source>
</evidence>
<keyword evidence="2 6" id="KW-0049">Antioxidant</keyword>
<dbReference type="GO" id="GO:0015036">
    <property type="term" value="F:disulfide oxidoreductase activity"/>
    <property type="evidence" value="ECO:0007669"/>
    <property type="project" value="TreeGrafter"/>
</dbReference>
<feature type="disulfide bond" evidence="6">
    <location>
        <begin position="134"/>
        <end position="137"/>
    </location>
</feature>
<keyword evidence="4 6" id="KW-1015">Disulfide bond</keyword>
<dbReference type="SUPFAM" id="SSF69118">
    <property type="entry name" value="AhpD-like"/>
    <property type="match status" value="1"/>
</dbReference>
<dbReference type="Proteomes" id="UP000295517">
    <property type="component" value="Chromosome"/>
</dbReference>
<comment type="function">
    <text evidence="6">Antioxidant protein with alkyl hydroperoxidase activity. Required for the reduction of the AhpC active site cysteine residues and for the regeneration of the AhpC enzyme activity.</text>
</comment>
<dbReference type="NCBIfam" id="TIGR00778">
    <property type="entry name" value="ahpD_dom"/>
    <property type="match status" value="1"/>
</dbReference>
<dbReference type="Pfam" id="PF02627">
    <property type="entry name" value="CMD"/>
    <property type="match status" value="1"/>
</dbReference>
<feature type="disulfide bond" description="Interchain (with AhpC); in linked form" evidence="6">
    <location>
        <position position="137"/>
    </location>
</feature>
<dbReference type="PANTHER" id="PTHR33930">
    <property type="entry name" value="ALKYL HYDROPEROXIDE REDUCTASE AHPD"/>
    <property type="match status" value="1"/>
</dbReference>
<protein>
    <recommendedName>
        <fullName evidence="6">Alkyl hydroperoxide reductase AhpD</fullName>
        <ecNumber evidence="6">1.11.1.28</ecNumber>
    </recommendedName>
    <alternativeName>
        <fullName evidence="6">Alkylhydroperoxidase AhpD</fullName>
    </alternativeName>
</protein>
<dbReference type="GO" id="GO:0045454">
    <property type="term" value="P:cell redox homeostasis"/>
    <property type="evidence" value="ECO:0007669"/>
    <property type="project" value="TreeGrafter"/>
</dbReference>
<accession>A0AAX1EIE1</accession>
<name>A0AAX1EIE1_9GAMM</name>
<dbReference type="InterPro" id="IPR003779">
    <property type="entry name" value="CMD-like"/>
</dbReference>
<evidence type="ECO:0000259" key="7">
    <source>
        <dbReference type="Pfam" id="PF02627"/>
    </source>
</evidence>
<dbReference type="HAMAP" id="MF_01676">
    <property type="entry name" value="AhpD"/>
    <property type="match status" value="1"/>
</dbReference>
<dbReference type="AlphaFoldDB" id="A0AAX1EIE1"/>
<keyword evidence="3 6" id="KW-0560">Oxidoreductase</keyword>
<dbReference type="RefSeq" id="WP_135061059.1">
    <property type="nucleotide sequence ID" value="NZ_CP038254.1"/>
</dbReference>
<keyword evidence="5 6" id="KW-0676">Redox-active center</keyword>
<feature type="domain" description="Carboxymuconolactone decarboxylase-like" evidence="7">
    <location>
        <begin position="98"/>
        <end position="173"/>
    </location>
</feature>
<feature type="active site" description="Proton donor" evidence="6">
    <location>
        <position position="134"/>
    </location>
</feature>
<evidence type="ECO:0000256" key="6">
    <source>
        <dbReference type="HAMAP-Rule" id="MF_01676"/>
    </source>
</evidence>
<dbReference type="InterPro" id="IPR029032">
    <property type="entry name" value="AhpD-like"/>
</dbReference>
<evidence type="ECO:0000313" key="9">
    <source>
        <dbReference type="Proteomes" id="UP000295517"/>
    </source>
</evidence>
<evidence type="ECO:0000256" key="4">
    <source>
        <dbReference type="ARBA" id="ARBA00023157"/>
    </source>
</evidence>
<feature type="active site" description="Cysteine sulfenic acid (-SOH) intermediate" evidence="6">
    <location>
        <position position="137"/>
    </location>
</feature>
<proteinExistence type="inferred from homology"/>
<keyword evidence="1 6" id="KW-0575">Peroxidase</keyword>
<dbReference type="InterPro" id="IPR004675">
    <property type="entry name" value="AhpD_core"/>
</dbReference>
<evidence type="ECO:0000256" key="2">
    <source>
        <dbReference type="ARBA" id="ARBA00022862"/>
    </source>
</evidence>
<dbReference type="GO" id="GO:0006979">
    <property type="term" value="P:response to oxidative stress"/>
    <property type="evidence" value="ECO:0007669"/>
    <property type="project" value="InterPro"/>
</dbReference>
<organism evidence="8 9">
    <name type="scientific">Legionella israelensis</name>
    <dbReference type="NCBI Taxonomy" id="454"/>
    <lineage>
        <taxon>Bacteria</taxon>
        <taxon>Pseudomonadati</taxon>
        <taxon>Pseudomonadota</taxon>
        <taxon>Gammaproteobacteria</taxon>
        <taxon>Legionellales</taxon>
        <taxon>Legionellaceae</taxon>
        <taxon>Legionella</taxon>
    </lineage>
</organism>
<dbReference type="EMBL" id="CP038254">
    <property type="protein sequence ID" value="QBR84905.1"/>
    <property type="molecule type" value="Genomic_DNA"/>
</dbReference>
<gene>
    <name evidence="6" type="primary">ahpD</name>
    <name evidence="8" type="ORF">E3983_11405</name>
</gene>
<dbReference type="GO" id="GO:0051920">
    <property type="term" value="F:peroxiredoxin activity"/>
    <property type="evidence" value="ECO:0007669"/>
    <property type="project" value="InterPro"/>
</dbReference>
<evidence type="ECO:0000256" key="3">
    <source>
        <dbReference type="ARBA" id="ARBA00023002"/>
    </source>
</evidence>
<sequence>MSIEMIKQQLPDFAKDIRLNLSNLFSNIEQTGLTPVQFYGVALAVAYSLKNSSLIEAIQAEVGSDYQPELEEAAKTAATLMAMNNVYYRFIHLVEDKEFASMPAQLRMNGLNTHGVSKLDFELYALAVSSINGCGLCMASHTKQLVQHGLSKKAIQSAIRLAAVLNAASQAMAIA</sequence>
<evidence type="ECO:0000256" key="1">
    <source>
        <dbReference type="ARBA" id="ARBA00022559"/>
    </source>
</evidence>
<dbReference type="InterPro" id="IPR004674">
    <property type="entry name" value="AhpD"/>
</dbReference>
<dbReference type="GO" id="GO:0032843">
    <property type="term" value="F:hydroperoxide reductase activity"/>
    <property type="evidence" value="ECO:0007669"/>
    <property type="project" value="InterPro"/>
</dbReference>
<dbReference type="PANTHER" id="PTHR33930:SF7">
    <property type="entry name" value="ALKYL HYDROPEROXIDE REDUCTASE AHPD"/>
    <property type="match status" value="1"/>
</dbReference>